<evidence type="ECO:0000256" key="7">
    <source>
        <dbReference type="ARBA" id="ARBA00023065"/>
    </source>
</evidence>
<dbReference type="InterPro" id="IPR011662">
    <property type="entry name" value="Secretin/TonB_short_N"/>
</dbReference>
<evidence type="ECO:0000256" key="5">
    <source>
        <dbReference type="ARBA" id="ARBA00022692"/>
    </source>
</evidence>
<evidence type="ECO:0000259" key="13">
    <source>
        <dbReference type="SMART" id="SM00965"/>
    </source>
</evidence>
<evidence type="ECO:0000256" key="6">
    <source>
        <dbReference type="ARBA" id="ARBA00023004"/>
    </source>
</evidence>
<keyword evidence="7" id="KW-0406">Ion transport</keyword>
<dbReference type="Proteomes" id="UP000249082">
    <property type="component" value="Unassembled WGS sequence"/>
</dbReference>
<keyword evidence="3 11" id="KW-1134">Transmembrane beta strand</keyword>
<sequence length="867" mass="93666">MGFARGEPGSTGTSGLRRRVVRIIAATAVLAGSAVDARAQGVDVAAQPLSRAIADLGRQSGVEILLNAPGSESRKARHVQGDFPPREALRRLVRGMGLTVRQVAPHVFVIAAAPRQPVKPLEKATPPPAPAPDILVSARRRPEREEDVPLSVTRRDAERLQGAAVRTLADLARVTPGFVATGQTTNATPLLVMRGQRRSISDENRLPLVVYQDEVPLPNQAGLAPLYDIASVEVLRGPQGTLFGRNTTSGAVLIRTAQPASGVPSYLESEVGNYGLLRLEGALELPRQGPFSLRIAGQRLRRDGYTRIVTRIASGERAENAHSDALRAALRFEPDDMLRSTFSFDMLDADEMGAVSILSGVYPDGSAHSPENAPYYACGAAENGGACDIDSYYELQQSLGRRTSQSGVLPRFQRRFRAFGNLTAYGGDDLLFRNILGWRSTEISYALDGDGTPLAINDSETRSHLRQWSEEFQVQGRSGDLRYIGGLFYLDSAPAGPVMQTVSRYVRPDNPPYHIAMYQNFRSAAIFGQVAAPLAESLVADVGLRYTAEWIGGCSLRSASVEPLSRQQCETEGGSSAKARSGRLTWTLALTRKLGAHSLYLTSRRAFRSGGYNTPTLSGTLKAYQTFRPETLTDLEIGAKGRWNLSTGVGPLTGSYSAAAYVGIYDKVQRALFPDDDFDGDGDRTTDPITLYVNSARARVAGFDGELSLDFGRRTHLTASASWIDARYTRVIAPAALSSLLGADPLNNRFTYMPGLSGSLSLLQEIDLSESLGRLDLAVDYSHVSSMRFTERTAEAFARQAGYGLLGAAVTWHGPGALPIDIALWGRNLTDRYYVSGGGTLNPAYGAATVIAGPPRTFGLRLRYSFE</sequence>
<keyword evidence="8 12" id="KW-0798">TonB box</keyword>
<keyword evidence="5 11" id="KW-0812">Transmembrane</keyword>
<proteinExistence type="inferred from homology"/>
<keyword evidence="9 11" id="KW-0472">Membrane</keyword>
<dbReference type="SUPFAM" id="SSF56935">
    <property type="entry name" value="Porins"/>
    <property type="match status" value="1"/>
</dbReference>
<feature type="domain" description="Secretin/TonB short N-terminal" evidence="13">
    <location>
        <begin position="62"/>
        <end position="113"/>
    </location>
</feature>
<keyword evidence="4" id="KW-0410">Iron transport</keyword>
<dbReference type="GO" id="GO:0009279">
    <property type="term" value="C:cell outer membrane"/>
    <property type="evidence" value="ECO:0007669"/>
    <property type="project" value="UniProtKB-SubCell"/>
</dbReference>
<dbReference type="InterPro" id="IPR000531">
    <property type="entry name" value="Beta-barrel_TonB"/>
</dbReference>
<evidence type="ECO:0000256" key="1">
    <source>
        <dbReference type="ARBA" id="ARBA00004571"/>
    </source>
</evidence>
<keyword evidence="6" id="KW-0408">Iron</keyword>
<protein>
    <recommendedName>
        <fullName evidence="13">Secretin/TonB short N-terminal domain-containing protein</fullName>
    </recommendedName>
</protein>
<evidence type="ECO:0000256" key="2">
    <source>
        <dbReference type="ARBA" id="ARBA00022448"/>
    </source>
</evidence>
<comment type="similarity">
    <text evidence="11 12">Belongs to the TonB-dependent receptor family.</text>
</comment>
<dbReference type="Gene3D" id="3.55.50.30">
    <property type="match status" value="1"/>
</dbReference>
<evidence type="ECO:0000256" key="11">
    <source>
        <dbReference type="PROSITE-ProRule" id="PRU01360"/>
    </source>
</evidence>
<comment type="caution">
    <text evidence="14">The sequence shown here is derived from an EMBL/GenBank/DDBJ whole genome shotgun (WGS) entry which is preliminary data.</text>
</comment>
<dbReference type="SMART" id="SM00965">
    <property type="entry name" value="STN"/>
    <property type="match status" value="1"/>
</dbReference>
<evidence type="ECO:0000256" key="3">
    <source>
        <dbReference type="ARBA" id="ARBA00022452"/>
    </source>
</evidence>
<name>A0A2W5QID1_9SPHN</name>
<organism evidence="14 15">
    <name type="scientific">Novosphingobium pentaromativorans</name>
    <dbReference type="NCBI Taxonomy" id="205844"/>
    <lineage>
        <taxon>Bacteria</taxon>
        <taxon>Pseudomonadati</taxon>
        <taxon>Pseudomonadota</taxon>
        <taxon>Alphaproteobacteria</taxon>
        <taxon>Sphingomonadales</taxon>
        <taxon>Sphingomonadaceae</taxon>
        <taxon>Novosphingobium</taxon>
    </lineage>
</organism>
<dbReference type="InterPro" id="IPR012910">
    <property type="entry name" value="Plug_dom"/>
</dbReference>
<gene>
    <name evidence="14" type="ORF">DI555_00985</name>
</gene>
<keyword evidence="2 11" id="KW-0813">Transport</keyword>
<evidence type="ECO:0000313" key="14">
    <source>
        <dbReference type="EMBL" id="PZQ57537.1"/>
    </source>
</evidence>
<dbReference type="EMBL" id="QFPX01000001">
    <property type="protein sequence ID" value="PZQ57537.1"/>
    <property type="molecule type" value="Genomic_DNA"/>
</dbReference>
<comment type="subcellular location">
    <subcellularLocation>
        <location evidence="1 11">Cell outer membrane</location>
        <topology evidence="1 11">Multi-pass membrane protein</topology>
    </subcellularLocation>
</comment>
<dbReference type="Gene3D" id="2.40.170.20">
    <property type="entry name" value="TonB-dependent receptor, beta-barrel domain"/>
    <property type="match status" value="1"/>
</dbReference>
<reference evidence="14 15" key="1">
    <citation type="submission" date="2017-08" db="EMBL/GenBank/DDBJ databases">
        <title>Infants hospitalized years apart are colonized by the same room-sourced microbial strains.</title>
        <authorList>
            <person name="Brooks B."/>
            <person name="Olm M.R."/>
            <person name="Firek B.A."/>
            <person name="Baker R."/>
            <person name="Thomas B.C."/>
            <person name="Morowitz M.J."/>
            <person name="Banfield J.F."/>
        </authorList>
    </citation>
    <scope>NUCLEOTIDE SEQUENCE [LARGE SCALE GENOMIC DNA]</scope>
    <source>
        <strain evidence="14">S2_005_002_R2_33</strain>
    </source>
</reference>
<dbReference type="PROSITE" id="PS52016">
    <property type="entry name" value="TONB_DEPENDENT_REC_3"/>
    <property type="match status" value="1"/>
</dbReference>
<evidence type="ECO:0000256" key="10">
    <source>
        <dbReference type="ARBA" id="ARBA00023237"/>
    </source>
</evidence>
<evidence type="ECO:0000256" key="9">
    <source>
        <dbReference type="ARBA" id="ARBA00023136"/>
    </source>
</evidence>
<evidence type="ECO:0000313" key="15">
    <source>
        <dbReference type="Proteomes" id="UP000249082"/>
    </source>
</evidence>
<evidence type="ECO:0000256" key="4">
    <source>
        <dbReference type="ARBA" id="ARBA00022496"/>
    </source>
</evidence>
<dbReference type="InterPro" id="IPR039426">
    <property type="entry name" value="TonB-dep_rcpt-like"/>
</dbReference>
<accession>A0A2W5QID1</accession>
<dbReference type="Pfam" id="PF00593">
    <property type="entry name" value="TonB_dep_Rec_b-barrel"/>
    <property type="match status" value="1"/>
</dbReference>
<dbReference type="PANTHER" id="PTHR32552">
    <property type="entry name" value="FERRICHROME IRON RECEPTOR-RELATED"/>
    <property type="match status" value="1"/>
</dbReference>
<dbReference type="GO" id="GO:0006826">
    <property type="term" value="P:iron ion transport"/>
    <property type="evidence" value="ECO:0007669"/>
    <property type="project" value="UniProtKB-KW"/>
</dbReference>
<dbReference type="PANTHER" id="PTHR32552:SF81">
    <property type="entry name" value="TONB-DEPENDENT OUTER MEMBRANE RECEPTOR"/>
    <property type="match status" value="1"/>
</dbReference>
<dbReference type="AlphaFoldDB" id="A0A2W5QID1"/>
<dbReference type="InterPro" id="IPR036942">
    <property type="entry name" value="Beta-barrel_TonB_sf"/>
</dbReference>
<evidence type="ECO:0000256" key="12">
    <source>
        <dbReference type="RuleBase" id="RU003357"/>
    </source>
</evidence>
<evidence type="ECO:0000256" key="8">
    <source>
        <dbReference type="ARBA" id="ARBA00023077"/>
    </source>
</evidence>
<dbReference type="Pfam" id="PF07715">
    <property type="entry name" value="Plug"/>
    <property type="match status" value="1"/>
</dbReference>
<keyword evidence="10 11" id="KW-0998">Cell outer membrane</keyword>